<dbReference type="SUPFAM" id="SSF52540">
    <property type="entry name" value="P-loop containing nucleoside triphosphate hydrolases"/>
    <property type="match status" value="1"/>
</dbReference>
<evidence type="ECO:0000313" key="6">
    <source>
        <dbReference type="Proteomes" id="UP001281761"/>
    </source>
</evidence>
<dbReference type="InterPro" id="IPR005225">
    <property type="entry name" value="Small_GTP-bd"/>
</dbReference>
<dbReference type="PRINTS" id="PR00449">
    <property type="entry name" value="RASTRNSFRMNG"/>
</dbReference>
<dbReference type="InterPro" id="IPR027417">
    <property type="entry name" value="P-loop_NTPase"/>
</dbReference>
<name>A0ABQ9XYH2_9EUKA</name>
<dbReference type="Proteomes" id="UP001281761">
    <property type="component" value="Unassembled WGS sequence"/>
</dbReference>
<dbReference type="PANTHER" id="PTHR47981:SF20">
    <property type="entry name" value="RAS-RELATED PROTEIN RAB-7A"/>
    <property type="match status" value="1"/>
</dbReference>
<gene>
    <name evidence="5" type="ORF">BLNAU_8390</name>
</gene>
<keyword evidence="3" id="KW-0342">GTP-binding</keyword>
<reference evidence="5 6" key="1">
    <citation type="journal article" date="2022" name="bioRxiv">
        <title>Genomics of Preaxostyla Flagellates Illuminates Evolutionary Transitions and the Path Towards Mitochondrial Loss.</title>
        <authorList>
            <person name="Novak L.V.F."/>
            <person name="Treitli S.C."/>
            <person name="Pyrih J."/>
            <person name="Halakuc P."/>
            <person name="Pipaliya S.V."/>
            <person name="Vacek V."/>
            <person name="Brzon O."/>
            <person name="Soukal P."/>
            <person name="Eme L."/>
            <person name="Dacks J.B."/>
            <person name="Karnkowska A."/>
            <person name="Elias M."/>
            <person name="Hampl V."/>
        </authorList>
    </citation>
    <scope>NUCLEOTIDE SEQUENCE [LARGE SCALE GENOMIC DNA]</scope>
    <source>
        <strain evidence="5">NAU3</strain>
        <tissue evidence="5">Gut</tissue>
    </source>
</reference>
<dbReference type="Pfam" id="PF00071">
    <property type="entry name" value="Ras"/>
    <property type="match status" value="1"/>
</dbReference>
<dbReference type="Gene3D" id="3.40.50.300">
    <property type="entry name" value="P-loop containing nucleotide triphosphate hydrolases"/>
    <property type="match status" value="1"/>
</dbReference>
<protein>
    <submittedName>
        <fullName evidence="5">GTP-binding protein yptV5</fullName>
    </submittedName>
</protein>
<dbReference type="CDD" id="cd01862">
    <property type="entry name" value="Rab7"/>
    <property type="match status" value="1"/>
</dbReference>
<dbReference type="SMART" id="SM00174">
    <property type="entry name" value="RHO"/>
    <property type="match status" value="1"/>
</dbReference>
<dbReference type="SMART" id="SM00173">
    <property type="entry name" value="RAS"/>
    <property type="match status" value="1"/>
</dbReference>
<accession>A0ABQ9XYH2</accession>
<dbReference type="SMART" id="SM00175">
    <property type="entry name" value="RAB"/>
    <property type="match status" value="1"/>
</dbReference>
<keyword evidence="2" id="KW-0547">Nucleotide-binding</keyword>
<dbReference type="SMART" id="SM00176">
    <property type="entry name" value="RAN"/>
    <property type="match status" value="1"/>
</dbReference>
<sequence>MAQRKRALLKVIVLGDSGVGKTSLINQFAQHKFSEQYKVTIGADFLTKEVIVDGRQVTMQIWDTAGLERFQSLGVAFYRGSDACILVYDVTANKTFENLESWKDEFLFQGSPTDPENFPFIVLGNKSDLEDQRTVPTKRAEGWCQSKGNLLFYETSAKDNSNVEEAFMEIARIALRREPQEDPEVKDTVDVDTKQTDDKKCSC</sequence>
<dbReference type="PROSITE" id="PS51420">
    <property type="entry name" value="RHO"/>
    <property type="match status" value="1"/>
</dbReference>
<dbReference type="NCBIfam" id="TIGR00231">
    <property type="entry name" value="small_GTP"/>
    <property type="match status" value="1"/>
</dbReference>
<evidence type="ECO:0000313" key="5">
    <source>
        <dbReference type="EMBL" id="KAK2956550.1"/>
    </source>
</evidence>
<evidence type="ECO:0000256" key="2">
    <source>
        <dbReference type="ARBA" id="ARBA00022741"/>
    </source>
</evidence>
<evidence type="ECO:0000256" key="4">
    <source>
        <dbReference type="SAM" id="MobiDB-lite"/>
    </source>
</evidence>
<dbReference type="PROSITE" id="PS51421">
    <property type="entry name" value="RAS"/>
    <property type="match status" value="1"/>
</dbReference>
<dbReference type="EMBL" id="JARBJD010000054">
    <property type="protein sequence ID" value="KAK2956550.1"/>
    <property type="molecule type" value="Genomic_DNA"/>
</dbReference>
<evidence type="ECO:0000256" key="1">
    <source>
        <dbReference type="ARBA" id="ARBA00006270"/>
    </source>
</evidence>
<dbReference type="InterPro" id="IPR001806">
    <property type="entry name" value="Small_GTPase"/>
</dbReference>
<comment type="caution">
    <text evidence="5">The sequence shown here is derived from an EMBL/GenBank/DDBJ whole genome shotgun (WGS) entry which is preliminary data.</text>
</comment>
<keyword evidence="6" id="KW-1185">Reference proteome</keyword>
<dbReference type="PANTHER" id="PTHR47981">
    <property type="entry name" value="RAB FAMILY"/>
    <property type="match status" value="1"/>
</dbReference>
<organism evidence="5 6">
    <name type="scientific">Blattamonas nauphoetae</name>
    <dbReference type="NCBI Taxonomy" id="2049346"/>
    <lineage>
        <taxon>Eukaryota</taxon>
        <taxon>Metamonada</taxon>
        <taxon>Preaxostyla</taxon>
        <taxon>Oxymonadida</taxon>
        <taxon>Blattamonas</taxon>
    </lineage>
</organism>
<evidence type="ECO:0000256" key="3">
    <source>
        <dbReference type="ARBA" id="ARBA00023134"/>
    </source>
</evidence>
<dbReference type="PROSITE" id="PS51419">
    <property type="entry name" value="RAB"/>
    <property type="match status" value="1"/>
</dbReference>
<proteinExistence type="inferred from homology"/>
<comment type="similarity">
    <text evidence="1">Belongs to the small GTPase superfamily. Rab family.</text>
</comment>
<feature type="region of interest" description="Disordered" evidence="4">
    <location>
        <begin position="178"/>
        <end position="203"/>
    </location>
</feature>